<dbReference type="EMBL" id="CP011125">
    <property type="protein sequence ID" value="AKF11032.1"/>
    <property type="molecule type" value="Genomic_DNA"/>
</dbReference>
<protein>
    <recommendedName>
        <fullName evidence="4">Outer membrane protein beta-barrel domain-containing protein</fullName>
    </recommendedName>
</protein>
<dbReference type="KEGG" id="samy:DB32_008181"/>
<sequence length="196" mass="21030">MDTTIVRLVIALAIGLSLSTAPARADDRTLAELELPEHRVDVVLPSAGLGWFTSPSTGYDRIVFTLSVDVRYAHRTGHGAMVRGAYGTNVWGEAMAIELDYLYRAHLVGDQHLSLALDAMIGATVASFDHDEERLAVGAHLGGNAGLSLDLRVRNFIVALGVQYRLLVPTERTLGGNEAGVEHAITGTLGLGFTFY</sequence>
<feature type="signal peptide" evidence="1">
    <location>
        <begin position="1"/>
        <end position="25"/>
    </location>
</feature>
<dbReference type="AlphaFoldDB" id="A0A0F6YM68"/>
<dbReference type="STRING" id="927083.DB32_008181"/>
<name>A0A0F6YM68_9BACT</name>
<evidence type="ECO:0000256" key="1">
    <source>
        <dbReference type="SAM" id="SignalP"/>
    </source>
</evidence>
<keyword evidence="1" id="KW-0732">Signal</keyword>
<keyword evidence="3" id="KW-1185">Reference proteome</keyword>
<gene>
    <name evidence="2" type="ORF">DB32_008181</name>
</gene>
<organism evidence="2 3">
    <name type="scientific">Sandaracinus amylolyticus</name>
    <dbReference type="NCBI Taxonomy" id="927083"/>
    <lineage>
        <taxon>Bacteria</taxon>
        <taxon>Pseudomonadati</taxon>
        <taxon>Myxococcota</taxon>
        <taxon>Polyangia</taxon>
        <taxon>Polyangiales</taxon>
        <taxon>Sandaracinaceae</taxon>
        <taxon>Sandaracinus</taxon>
    </lineage>
</organism>
<reference evidence="2 3" key="1">
    <citation type="submission" date="2015-03" db="EMBL/GenBank/DDBJ databases">
        <title>Genome assembly of Sandaracinus amylolyticus DSM 53668.</title>
        <authorList>
            <person name="Sharma G."/>
            <person name="Subramanian S."/>
        </authorList>
    </citation>
    <scope>NUCLEOTIDE SEQUENCE [LARGE SCALE GENOMIC DNA]</scope>
    <source>
        <strain evidence="2 3">DSM 53668</strain>
    </source>
</reference>
<evidence type="ECO:0000313" key="3">
    <source>
        <dbReference type="Proteomes" id="UP000034883"/>
    </source>
</evidence>
<dbReference type="Proteomes" id="UP000034883">
    <property type="component" value="Chromosome"/>
</dbReference>
<evidence type="ECO:0000313" key="2">
    <source>
        <dbReference type="EMBL" id="AKF11032.1"/>
    </source>
</evidence>
<evidence type="ECO:0008006" key="4">
    <source>
        <dbReference type="Google" id="ProtNLM"/>
    </source>
</evidence>
<accession>A0A0F6YM68</accession>
<feature type="chain" id="PRO_5002512794" description="Outer membrane protein beta-barrel domain-containing protein" evidence="1">
    <location>
        <begin position="26"/>
        <end position="196"/>
    </location>
</feature>
<dbReference type="RefSeq" id="WP_053237941.1">
    <property type="nucleotide sequence ID" value="NZ_CP011125.1"/>
</dbReference>
<proteinExistence type="predicted"/>